<proteinExistence type="predicted"/>
<protein>
    <submittedName>
        <fullName evidence="3">Estrogen receptor alpha</fullName>
    </submittedName>
</protein>
<evidence type="ECO:0000313" key="3">
    <source>
        <dbReference type="WBParaSite" id="ALUE_0000310201-mRNA-1"/>
    </source>
</evidence>
<name>A0A0M3HN80_ASCLU</name>
<evidence type="ECO:0000313" key="2">
    <source>
        <dbReference type="Proteomes" id="UP000036681"/>
    </source>
</evidence>
<organism evidence="2 3">
    <name type="scientific">Ascaris lumbricoides</name>
    <name type="common">Giant roundworm</name>
    <dbReference type="NCBI Taxonomy" id="6252"/>
    <lineage>
        <taxon>Eukaryota</taxon>
        <taxon>Metazoa</taxon>
        <taxon>Ecdysozoa</taxon>
        <taxon>Nematoda</taxon>
        <taxon>Chromadorea</taxon>
        <taxon>Rhabditida</taxon>
        <taxon>Spirurina</taxon>
        <taxon>Ascaridomorpha</taxon>
        <taxon>Ascaridoidea</taxon>
        <taxon>Ascarididae</taxon>
        <taxon>Ascaris</taxon>
    </lineage>
</organism>
<reference evidence="3" key="1">
    <citation type="submission" date="2017-02" db="UniProtKB">
        <authorList>
            <consortium name="WormBaseParasite"/>
        </authorList>
    </citation>
    <scope>IDENTIFICATION</scope>
</reference>
<keyword evidence="2" id="KW-1185">Reference proteome</keyword>
<sequence>MMKYSAQRLSMSGTPAPSRGHDSSFHMSGPP</sequence>
<accession>A0A0M3HN80</accession>
<dbReference type="WBParaSite" id="ALUE_0000310201-mRNA-1">
    <property type="protein sequence ID" value="ALUE_0000310201-mRNA-1"/>
    <property type="gene ID" value="ALUE_0000310201"/>
</dbReference>
<dbReference type="Proteomes" id="UP000036681">
    <property type="component" value="Unplaced"/>
</dbReference>
<dbReference type="AlphaFoldDB" id="A0A0M3HN80"/>
<feature type="region of interest" description="Disordered" evidence="1">
    <location>
        <begin position="1"/>
        <end position="31"/>
    </location>
</feature>
<evidence type="ECO:0000256" key="1">
    <source>
        <dbReference type="SAM" id="MobiDB-lite"/>
    </source>
</evidence>